<feature type="compositionally biased region" description="Basic and acidic residues" evidence="1">
    <location>
        <begin position="17"/>
        <end position="29"/>
    </location>
</feature>
<feature type="region of interest" description="Disordered" evidence="1">
    <location>
        <begin position="17"/>
        <end position="73"/>
    </location>
</feature>
<evidence type="ECO:0000313" key="3">
    <source>
        <dbReference type="Proteomes" id="UP000646738"/>
    </source>
</evidence>
<feature type="compositionally biased region" description="Basic and acidic residues" evidence="1">
    <location>
        <begin position="51"/>
        <end position="73"/>
    </location>
</feature>
<dbReference type="EMBL" id="BNEA01000015">
    <property type="protein sequence ID" value="GHI53886.1"/>
    <property type="molecule type" value="Genomic_DNA"/>
</dbReference>
<proteinExistence type="predicted"/>
<keyword evidence="3" id="KW-1185">Reference proteome</keyword>
<comment type="caution">
    <text evidence="2">The sequence shown here is derived from an EMBL/GenBank/DDBJ whole genome shotgun (WGS) entry which is preliminary data.</text>
</comment>
<dbReference type="Proteomes" id="UP000646738">
    <property type="component" value="Unassembled WGS sequence"/>
</dbReference>
<evidence type="ECO:0000313" key="2">
    <source>
        <dbReference type="EMBL" id="GHI53886.1"/>
    </source>
</evidence>
<gene>
    <name evidence="2" type="ORF">Srubr_37320</name>
</gene>
<protein>
    <submittedName>
        <fullName evidence="2">Uncharacterized protein</fullName>
    </submittedName>
</protein>
<sequence>MIRAFIRDTVDRIRSAPTEVRRTRRDAGRGRYAADPSDSSAGWRLPGFAQSDRKHAPDRAGAAADHRLSGIGG</sequence>
<name>A0ABQ3RDE1_STRRR</name>
<organism evidence="2 3">
    <name type="scientific">Streptomyces rubradiris</name>
    <name type="common">Streptomyces achromogenes subsp. rubradiris</name>
    <dbReference type="NCBI Taxonomy" id="285531"/>
    <lineage>
        <taxon>Bacteria</taxon>
        <taxon>Bacillati</taxon>
        <taxon>Actinomycetota</taxon>
        <taxon>Actinomycetes</taxon>
        <taxon>Kitasatosporales</taxon>
        <taxon>Streptomycetaceae</taxon>
        <taxon>Streptomyces</taxon>
    </lineage>
</organism>
<reference evidence="3" key="1">
    <citation type="submission" date="2023-07" db="EMBL/GenBank/DDBJ databases">
        <title>Whole genome shotgun sequence of Streptomyces achromogenes subsp. rubradiris NBRC 14000.</title>
        <authorList>
            <person name="Komaki H."/>
            <person name="Tamura T."/>
        </authorList>
    </citation>
    <scope>NUCLEOTIDE SEQUENCE [LARGE SCALE GENOMIC DNA]</scope>
    <source>
        <strain evidence="3">NBRC 14000</strain>
    </source>
</reference>
<evidence type="ECO:0000256" key="1">
    <source>
        <dbReference type="SAM" id="MobiDB-lite"/>
    </source>
</evidence>
<accession>A0ABQ3RDE1</accession>